<dbReference type="InterPro" id="IPR001851">
    <property type="entry name" value="ABC_transp_permease"/>
</dbReference>
<dbReference type="PANTHER" id="PTHR32196:SF71">
    <property type="entry name" value="AUTOINDUCER 2 IMPORT SYSTEM PERMEASE PROTEIN LSRD"/>
    <property type="match status" value="1"/>
</dbReference>
<evidence type="ECO:0000256" key="5">
    <source>
        <dbReference type="ARBA" id="ARBA00022692"/>
    </source>
</evidence>
<evidence type="ECO:0000256" key="9">
    <source>
        <dbReference type="SAM" id="MobiDB-lite"/>
    </source>
</evidence>
<keyword evidence="3" id="KW-1003">Cell membrane</keyword>
<feature type="region of interest" description="Disordered" evidence="9">
    <location>
        <begin position="330"/>
        <end position="359"/>
    </location>
</feature>
<feature type="transmembrane region" description="Helical" evidence="10">
    <location>
        <begin position="95"/>
        <end position="117"/>
    </location>
</feature>
<organism evidence="11 12">
    <name type="scientific">Conexibacter stalactiti</name>
    <dbReference type="NCBI Taxonomy" id="1940611"/>
    <lineage>
        <taxon>Bacteria</taxon>
        <taxon>Bacillati</taxon>
        <taxon>Actinomycetota</taxon>
        <taxon>Thermoleophilia</taxon>
        <taxon>Solirubrobacterales</taxon>
        <taxon>Conexibacteraceae</taxon>
        <taxon>Conexibacter</taxon>
    </lineage>
</organism>
<comment type="subcellular location">
    <subcellularLocation>
        <location evidence="1">Cell membrane</location>
        <topology evidence="1">Multi-pass membrane protein</topology>
    </subcellularLocation>
</comment>
<feature type="transmembrane region" description="Helical" evidence="10">
    <location>
        <begin position="241"/>
        <end position="262"/>
    </location>
</feature>
<evidence type="ECO:0000256" key="6">
    <source>
        <dbReference type="ARBA" id="ARBA00022989"/>
    </source>
</evidence>
<evidence type="ECO:0000313" key="11">
    <source>
        <dbReference type="EMBL" id="MDW5597419.1"/>
    </source>
</evidence>
<proteinExistence type="predicted"/>
<dbReference type="EMBL" id="JAWSTH010000087">
    <property type="protein sequence ID" value="MDW5597419.1"/>
    <property type="molecule type" value="Genomic_DNA"/>
</dbReference>
<evidence type="ECO:0000256" key="2">
    <source>
        <dbReference type="ARBA" id="ARBA00022448"/>
    </source>
</evidence>
<evidence type="ECO:0000256" key="3">
    <source>
        <dbReference type="ARBA" id="ARBA00022475"/>
    </source>
</evidence>
<keyword evidence="4" id="KW-0997">Cell inner membrane</keyword>
<comment type="caution">
    <text evidence="11">The sequence shown here is derived from an EMBL/GenBank/DDBJ whole genome shotgun (WGS) entry which is preliminary data.</text>
</comment>
<keyword evidence="2" id="KW-0813">Transport</keyword>
<gene>
    <name evidence="11" type="ORF">R7226_23930</name>
</gene>
<dbReference type="PANTHER" id="PTHR32196">
    <property type="entry name" value="ABC TRANSPORTER PERMEASE PROTEIN YPHD-RELATED-RELATED"/>
    <property type="match status" value="1"/>
</dbReference>
<reference evidence="11 12" key="2">
    <citation type="submission" date="2023-10" db="EMBL/GenBank/DDBJ databases">
        <authorList>
            <person name="Han X.F."/>
        </authorList>
    </citation>
    <scope>NUCLEOTIDE SEQUENCE [LARGE SCALE GENOMIC DNA]</scope>
    <source>
        <strain evidence="11 12">KCTC 39840</strain>
    </source>
</reference>
<feature type="transmembrane region" description="Helical" evidence="10">
    <location>
        <begin position="163"/>
        <end position="184"/>
    </location>
</feature>
<evidence type="ECO:0000256" key="7">
    <source>
        <dbReference type="ARBA" id="ARBA00023136"/>
    </source>
</evidence>
<protein>
    <recommendedName>
        <fullName evidence="8">Autoinducer 2 import system permease protein LsrD</fullName>
    </recommendedName>
</protein>
<keyword evidence="12" id="KW-1185">Reference proteome</keyword>
<feature type="transmembrane region" description="Helical" evidence="10">
    <location>
        <begin position="72"/>
        <end position="89"/>
    </location>
</feature>
<evidence type="ECO:0000256" key="8">
    <source>
        <dbReference type="ARBA" id="ARBA00039381"/>
    </source>
</evidence>
<dbReference type="RefSeq" id="WP_318599883.1">
    <property type="nucleotide sequence ID" value="NZ_JAWSTH010000087.1"/>
</dbReference>
<keyword evidence="5 10" id="KW-0812">Transmembrane</keyword>
<evidence type="ECO:0000313" key="12">
    <source>
        <dbReference type="Proteomes" id="UP001284601"/>
    </source>
</evidence>
<dbReference type="Pfam" id="PF02653">
    <property type="entry name" value="BPD_transp_2"/>
    <property type="match status" value="1"/>
</dbReference>
<name>A0ABU4HX32_9ACTN</name>
<reference evidence="12" key="1">
    <citation type="submission" date="2023-07" db="EMBL/GenBank/DDBJ databases">
        <title>Conexibacter stalactiti sp. nov., isolated from stalactites in a lava cave and emended description of the genus Conexibacter.</title>
        <authorList>
            <person name="Lee S.D."/>
        </authorList>
    </citation>
    <scope>NUCLEOTIDE SEQUENCE [LARGE SCALE GENOMIC DNA]</scope>
    <source>
        <strain evidence="12">KCTC 39840</strain>
    </source>
</reference>
<keyword evidence="6 10" id="KW-1133">Transmembrane helix</keyword>
<evidence type="ECO:0000256" key="1">
    <source>
        <dbReference type="ARBA" id="ARBA00004651"/>
    </source>
</evidence>
<evidence type="ECO:0000256" key="10">
    <source>
        <dbReference type="SAM" id="Phobius"/>
    </source>
</evidence>
<evidence type="ECO:0000256" key="4">
    <source>
        <dbReference type="ARBA" id="ARBA00022519"/>
    </source>
</evidence>
<dbReference type="CDD" id="cd06579">
    <property type="entry name" value="TM_PBP1_transp_AraH_like"/>
    <property type="match status" value="1"/>
</dbReference>
<feature type="transmembrane region" description="Helical" evidence="10">
    <location>
        <begin position="214"/>
        <end position="235"/>
    </location>
</feature>
<feature type="transmembrane region" description="Helical" evidence="10">
    <location>
        <begin position="124"/>
        <end position="143"/>
    </location>
</feature>
<keyword evidence="7 10" id="KW-0472">Membrane</keyword>
<feature type="transmembrane region" description="Helical" evidence="10">
    <location>
        <begin position="269"/>
        <end position="286"/>
    </location>
</feature>
<sequence length="359" mass="36127">MRFDRTSLQRARTRAAASALLLGVVALLLTFSALNDAFLTVDNFRNVFIQASVISVVAVPMALLLIAGKVDLSVGSTLALGAVVTGLLITDGVPLPLAILAGVLAGAVVGLVNGLLVEVWDLSPIIVTLGALTAVRGIALTLAPDPVFGFPDGFLALGENELLGIPYLVLIAVAVFLLGAAVLARMPTGRHVYAIGVNPEAAYLSGVRVRRVGLWLFVATGAAAALAGVMLAARLGSAPSGALGVGFELDVLTAVILGGIAFNGGRGTIAGVFLGVLFLGVLQNGLTLENVPAATAMVVKGAVLVVAAGLDRVAVRSEASAAKVLLGAAGRDPRAPSGRTGEAAQPELAASVDTARAAR</sequence>
<feature type="transmembrane region" description="Helical" evidence="10">
    <location>
        <begin position="292"/>
        <end position="310"/>
    </location>
</feature>
<dbReference type="Proteomes" id="UP001284601">
    <property type="component" value="Unassembled WGS sequence"/>
</dbReference>
<feature type="transmembrane region" description="Helical" evidence="10">
    <location>
        <begin position="47"/>
        <end position="65"/>
    </location>
</feature>
<accession>A0ABU4HX32</accession>